<dbReference type="InterPro" id="IPR036034">
    <property type="entry name" value="PDZ_sf"/>
</dbReference>
<sequence length="213" mass="24435">MRLYVLFFITIISLTTFISPVNAQSIFSGMIFSERKEGLIIVEVQSGSPGFQAGLIKGDIVLEIEGKKIKSLPDYVKISREIKDKKVEVSLVILRKDVEYDVTIIVYSIPIYENWKEKVVEPITLPRGLTKTPYIYWVGKGYRALKENMNNKPIDVKIANHNKALEYLLSALHYRPESIDTALQIASAYRKLGSLYIEKKNGKRRCDELQEIY</sequence>
<protein>
    <recommendedName>
        <fullName evidence="1">PDZ domain-containing protein</fullName>
    </recommendedName>
</protein>
<feature type="domain" description="PDZ" evidence="1">
    <location>
        <begin position="29"/>
        <end position="97"/>
    </location>
</feature>
<reference evidence="2 3" key="1">
    <citation type="submission" date="2014-10" db="EMBL/GenBank/DDBJ databases">
        <title>Draft genome of anammox bacterium scalindua brodae, obtained using differential coverage binning of sequence data from two enrichment reactors.</title>
        <authorList>
            <person name="Speth D.R."/>
            <person name="Russ L."/>
            <person name="Kartal B."/>
            <person name="Op den Camp H.J."/>
            <person name="Dutilh B.E."/>
            <person name="Jetten M.S."/>
        </authorList>
    </citation>
    <scope>NUCLEOTIDE SEQUENCE [LARGE SCALE GENOMIC DNA]</scope>
    <source>
        <strain evidence="2">RU1</strain>
    </source>
</reference>
<dbReference type="InterPro" id="IPR001478">
    <property type="entry name" value="PDZ"/>
</dbReference>
<comment type="caution">
    <text evidence="2">The sequence shown here is derived from an EMBL/GenBank/DDBJ whole genome shotgun (WGS) entry which is preliminary data.</text>
</comment>
<dbReference type="AlphaFoldDB" id="A0A0B0EHD6"/>
<dbReference type="Gene3D" id="2.30.42.10">
    <property type="match status" value="1"/>
</dbReference>
<dbReference type="PROSITE" id="PS50106">
    <property type="entry name" value="PDZ"/>
    <property type="match status" value="1"/>
</dbReference>
<organism evidence="2 3">
    <name type="scientific">Candidatus Scalindua brodae</name>
    <dbReference type="NCBI Taxonomy" id="237368"/>
    <lineage>
        <taxon>Bacteria</taxon>
        <taxon>Pseudomonadati</taxon>
        <taxon>Planctomycetota</taxon>
        <taxon>Candidatus Brocadiia</taxon>
        <taxon>Candidatus Brocadiales</taxon>
        <taxon>Candidatus Scalinduaceae</taxon>
        <taxon>Candidatus Scalindua</taxon>
    </lineage>
</organism>
<dbReference type="SUPFAM" id="SSF50156">
    <property type="entry name" value="PDZ domain-like"/>
    <property type="match status" value="1"/>
</dbReference>
<dbReference type="SMART" id="SM00228">
    <property type="entry name" value="PDZ"/>
    <property type="match status" value="1"/>
</dbReference>
<dbReference type="EMBL" id="JRYO01000196">
    <property type="protein sequence ID" value="KHE91446.1"/>
    <property type="molecule type" value="Genomic_DNA"/>
</dbReference>
<dbReference type="Proteomes" id="UP000030652">
    <property type="component" value="Unassembled WGS sequence"/>
</dbReference>
<accession>A0A0B0EHD6</accession>
<evidence type="ECO:0000313" key="3">
    <source>
        <dbReference type="Proteomes" id="UP000030652"/>
    </source>
</evidence>
<evidence type="ECO:0000259" key="1">
    <source>
        <dbReference type="PROSITE" id="PS50106"/>
    </source>
</evidence>
<evidence type="ECO:0000313" key="2">
    <source>
        <dbReference type="EMBL" id="KHE91446.1"/>
    </source>
</evidence>
<proteinExistence type="predicted"/>
<gene>
    <name evidence="2" type="ORF">SCABRO_02808</name>
</gene>
<dbReference type="Pfam" id="PF13180">
    <property type="entry name" value="PDZ_2"/>
    <property type="match status" value="1"/>
</dbReference>
<name>A0A0B0EHD6_9BACT</name>